<dbReference type="EMBL" id="OZ021741">
    <property type="protein sequence ID" value="CAK9325839.1"/>
    <property type="molecule type" value="Genomic_DNA"/>
</dbReference>
<proteinExistence type="predicted"/>
<dbReference type="Proteomes" id="UP001642487">
    <property type="component" value="Chromosome 7"/>
</dbReference>
<protein>
    <recommendedName>
        <fullName evidence="5">Secreted protein</fullName>
    </recommendedName>
</protein>
<keyword evidence="1" id="KW-0812">Transmembrane</keyword>
<organism evidence="3 4">
    <name type="scientific">Citrullus colocynthis</name>
    <name type="common">colocynth</name>
    <dbReference type="NCBI Taxonomy" id="252529"/>
    <lineage>
        <taxon>Eukaryota</taxon>
        <taxon>Viridiplantae</taxon>
        <taxon>Streptophyta</taxon>
        <taxon>Embryophyta</taxon>
        <taxon>Tracheophyta</taxon>
        <taxon>Spermatophyta</taxon>
        <taxon>Magnoliopsida</taxon>
        <taxon>eudicotyledons</taxon>
        <taxon>Gunneridae</taxon>
        <taxon>Pentapetalae</taxon>
        <taxon>rosids</taxon>
        <taxon>fabids</taxon>
        <taxon>Cucurbitales</taxon>
        <taxon>Cucurbitaceae</taxon>
        <taxon>Benincaseae</taxon>
        <taxon>Citrullus</taxon>
    </lineage>
</organism>
<evidence type="ECO:0000256" key="2">
    <source>
        <dbReference type="SAM" id="SignalP"/>
    </source>
</evidence>
<feature type="non-terminal residue" evidence="3">
    <location>
        <position position="158"/>
    </location>
</feature>
<sequence length="158" mass="17826">MLAYTVCCLGLFADLLCLLAYTFCCLQPATAISDPFADLFVIFAREIVLFVFDLFVVTANRFATIRGISVHECPNPLRWCLSFEFDLHHRSLHLQFAPASLSINARSILNCLDPSLKFAPSLAASSVHYYSPIVDRSMRILAHDMPSSPVTLYFTNRW</sequence>
<feature type="transmembrane region" description="Helical" evidence="1">
    <location>
        <begin position="41"/>
        <end position="59"/>
    </location>
</feature>
<gene>
    <name evidence="3" type="ORF">CITCOLO1_LOCUS18112</name>
</gene>
<evidence type="ECO:0008006" key="5">
    <source>
        <dbReference type="Google" id="ProtNLM"/>
    </source>
</evidence>
<feature type="chain" id="PRO_5046023028" description="Secreted protein" evidence="2">
    <location>
        <begin position="32"/>
        <end position="158"/>
    </location>
</feature>
<keyword evidence="1" id="KW-1133">Transmembrane helix</keyword>
<accession>A0ABP0YZV1</accession>
<keyword evidence="1" id="KW-0472">Membrane</keyword>
<evidence type="ECO:0000256" key="1">
    <source>
        <dbReference type="SAM" id="Phobius"/>
    </source>
</evidence>
<name>A0ABP0YZV1_9ROSI</name>
<feature type="signal peptide" evidence="2">
    <location>
        <begin position="1"/>
        <end position="31"/>
    </location>
</feature>
<keyword evidence="4" id="KW-1185">Reference proteome</keyword>
<evidence type="ECO:0000313" key="3">
    <source>
        <dbReference type="EMBL" id="CAK9325839.1"/>
    </source>
</evidence>
<evidence type="ECO:0000313" key="4">
    <source>
        <dbReference type="Proteomes" id="UP001642487"/>
    </source>
</evidence>
<reference evidence="3 4" key="1">
    <citation type="submission" date="2024-03" db="EMBL/GenBank/DDBJ databases">
        <authorList>
            <person name="Gkanogiannis A."/>
            <person name="Becerra Lopez-Lavalle L."/>
        </authorList>
    </citation>
    <scope>NUCLEOTIDE SEQUENCE [LARGE SCALE GENOMIC DNA]</scope>
</reference>
<keyword evidence="2" id="KW-0732">Signal</keyword>